<dbReference type="GO" id="GO:0030677">
    <property type="term" value="C:ribonuclease P complex"/>
    <property type="evidence" value="ECO:0007669"/>
    <property type="project" value="TreeGrafter"/>
</dbReference>
<dbReference type="InterPro" id="IPR020568">
    <property type="entry name" value="Ribosomal_Su5_D2-typ_SF"/>
</dbReference>
<dbReference type="AlphaFoldDB" id="A0A1M6JA92"/>
<protein>
    <recommendedName>
        <fullName evidence="6 7">Ribonuclease P protein component</fullName>
        <shortName evidence="6">RNase P protein</shortName>
        <shortName evidence="6">RNaseP protein</shortName>
        <ecNumber evidence="6 7">3.1.26.5</ecNumber>
    </recommendedName>
    <alternativeName>
        <fullName evidence="6">Protein C5</fullName>
    </alternativeName>
</protein>
<organism evidence="8 9">
    <name type="scientific">Thermoclostridium caenicola</name>
    <dbReference type="NCBI Taxonomy" id="659425"/>
    <lineage>
        <taxon>Bacteria</taxon>
        <taxon>Bacillati</taxon>
        <taxon>Bacillota</taxon>
        <taxon>Clostridia</taxon>
        <taxon>Eubacteriales</taxon>
        <taxon>Oscillospiraceae</taxon>
        <taxon>Thermoclostridium</taxon>
    </lineage>
</organism>
<comment type="function">
    <text evidence="6">RNaseP catalyzes the removal of the 5'-leader sequence from pre-tRNA to produce the mature 5'-terminus. It can also cleave other RNA substrates such as 4.5S RNA. The protein component plays an auxiliary but essential role in vivo by binding to the 5'-leader sequence and broadening the substrate specificity of the ribozyme.</text>
</comment>
<comment type="similarity">
    <text evidence="6">Belongs to the RnpA family.</text>
</comment>
<keyword evidence="3 6" id="KW-0255">Endonuclease</keyword>
<keyword evidence="5 6" id="KW-0694">RNA-binding</keyword>
<evidence type="ECO:0000256" key="6">
    <source>
        <dbReference type="HAMAP-Rule" id="MF_00227"/>
    </source>
</evidence>
<dbReference type="GO" id="GO:0042781">
    <property type="term" value="F:3'-tRNA processing endoribonuclease activity"/>
    <property type="evidence" value="ECO:0007669"/>
    <property type="project" value="TreeGrafter"/>
</dbReference>
<dbReference type="RefSeq" id="WP_149679436.1">
    <property type="nucleotide sequence ID" value="NZ_DAONMB010000032.1"/>
</dbReference>
<dbReference type="GO" id="GO:0004526">
    <property type="term" value="F:ribonuclease P activity"/>
    <property type="evidence" value="ECO:0007669"/>
    <property type="project" value="UniProtKB-UniRule"/>
</dbReference>
<dbReference type="NCBIfam" id="TIGR00188">
    <property type="entry name" value="rnpA"/>
    <property type="match status" value="1"/>
</dbReference>
<dbReference type="InterPro" id="IPR014721">
    <property type="entry name" value="Ribsml_uS5_D2-typ_fold_subgr"/>
</dbReference>
<keyword evidence="1 6" id="KW-0819">tRNA processing</keyword>
<dbReference type="SUPFAM" id="SSF54211">
    <property type="entry name" value="Ribosomal protein S5 domain 2-like"/>
    <property type="match status" value="1"/>
</dbReference>
<evidence type="ECO:0000256" key="1">
    <source>
        <dbReference type="ARBA" id="ARBA00022694"/>
    </source>
</evidence>
<dbReference type="OrthoDB" id="9810867at2"/>
<evidence type="ECO:0000256" key="2">
    <source>
        <dbReference type="ARBA" id="ARBA00022722"/>
    </source>
</evidence>
<dbReference type="InterPro" id="IPR000100">
    <property type="entry name" value="RNase_P"/>
</dbReference>
<keyword evidence="9" id="KW-1185">Reference proteome</keyword>
<accession>A0A1M6JA92</accession>
<dbReference type="GO" id="GO:0001682">
    <property type="term" value="P:tRNA 5'-leader removal"/>
    <property type="evidence" value="ECO:0007669"/>
    <property type="project" value="UniProtKB-UniRule"/>
</dbReference>
<keyword evidence="2 6" id="KW-0540">Nuclease</keyword>
<dbReference type="Pfam" id="PF00825">
    <property type="entry name" value="Ribonuclease_P"/>
    <property type="match status" value="1"/>
</dbReference>
<keyword evidence="4 6" id="KW-0378">Hydrolase</keyword>
<dbReference type="PANTHER" id="PTHR33992">
    <property type="entry name" value="RIBONUCLEASE P PROTEIN COMPONENT"/>
    <property type="match status" value="1"/>
</dbReference>
<dbReference type="Proteomes" id="UP000324781">
    <property type="component" value="Unassembled WGS sequence"/>
</dbReference>
<evidence type="ECO:0000256" key="7">
    <source>
        <dbReference type="NCBIfam" id="TIGR00188"/>
    </source>
</evidence>
<dbReference type="PANTHER" id="PTHR33992:SF1">
    <property type="entry name" value="RIBONUCLEASE P PROTEIN COMPONENT"/>
    <property type="match status" value="1"/>
</dbReference>
<dbReference type="EC" id="3.1.26.5" evidence="6 7"/>
<sequence length="130" mass="15050">MGKLPVIKRNNDFRRVYSKGKYASSDSLVLYYIKRRADTVRIGITTSKKVGKSVVRNRMRRLVRENIRHIYGQLAPGMDLVIVVRKADPSADFHSIGKELRYLLKKLDILVRENREKDHEGTVNRPDQGV</sequence>
<comment type="catalytic activity">
    <reaction evidence="6">
        <text>Endonucleolytic cleavage of RNA, removing 5'-extranucleotides from tRNA precursor.</text>
        <dbReference type="EC" id="3.1.26.5"/>
    </reaction>
</comment>
<gene>
    <name evidence="6" type="primary">rnpA</name>
    <name evidence="8" type="ORF">SAMN05444373_10549</name>
</gene>
<evidence type="ECO:0000313" key="8">
    <source>
        <dbReference type="EMBL" id="SHJ43572.1"/>
    </source>
</evidence>
<proteinExistence type="inferred from homology"/>
<dbReference type="EMBL" id="FQZP01000054">
    <property type="protein sequence ID" value="SHJ43572.1"/>
    <property type="molecule type" value="Genomic_DNA"/>
</dbReference>
<evidence type="ECO:0000256" key="3">
    <source>
        <dbReference type="ARBA" id="ARBA00022759"/>
    </source>
</evidence>
<evidence type="ECO:0000256" key="5">
    <source>
        <dbReference type="ARBA" id="ARBA00022884"/>
    </source>
</evidence>
<evidence type="ECO:0000313" key="9">
    <source>
        <dbReference type="Proteomes" id="UP000324781"/>
    </source>
</evidence>
<dbReference type="Gene3D" id="3.30.230.10">
    <property type="match status" value="1"/>
</dbReference>
<dbReference type="HAMAP" id="MF_00227">
    <property type="entry name" value="RNase_P"/>
    <property type="match status" value="1"/>
</dbReference>
<reference evidence="8 9" key="1">
    <citation type="submission" date="2016-11" db="EMBL/GenBank/DDBJ databases">
        <authorList>
            <person name="Varghese N."/>
            <person name="Submissions S."/>
        </authorList>
    </citation>
    <scope>NUCLEOTIDE SEQUENCE [LARGE SCALE GENOMIC DNA]</scope>
    <source>
        <strain evidence="8 9">DSM 19027</strain>
    </source>
</reference>
<evidence type="ECO:0000256" key="4">
    <source>
        <dbReference type="ARBA" id="ARBA00022801"/>
    </source>
</evidence>
<comment type="subunit">
    <text evidence="6">Consists of a catalytic RNA component (M1 or rnpB) and a protein subunit.</text>
</comment>
<name>A0A1M6JA92_9FIRM</name>
<dbReference type="GO" id="GO:0000049">
    <property type="term" value="F:tRNA binding"/>
    <property type="evidence" value="ECO:0007669"/>
    <property type="project" value="UniProtKB-UniRule"/>
</dbReference>